<dbReference type="Proteomes" id="UP001595847">
    <property type="component" value="Unassembled WGS sequence"/>
</dbReference>
<dbReference type="RefSeq" id="WP_378531940.1">
    <property type="nucleotide sequence ID" value="NZ_JBHSBH010000007.1"/>
</dbReference>
<dbReference type="Pfam" id="PF20116">
    <property type="entry name" value="DUF6506"/>
    <property type="match status" value="1"/>
</dbReference>
<proteinExistence type="predicted"/>
<dbReference type="EMBL" id="JBHSBH010000007">
    <property type="protein sequence ID" value="MFC3996144.1"/>
    <property type="molecule type" value="Genomic_DNA"/>
</dbReference>
<evidence type="ECO:0000313" key="2">
    <source>
        <dbReference type="Proteomes" id="UP001595847"/>
    </source>
</evidence>
<evidence type="ECO:0000313" key="1">
    <source>
        <dbReference type="EMBL" id="MFC3996144.1"/>
    </source>
</evidence>
<name>A0ABV8FJ54_9ACTN</name>
<sequence>MPTWAYIYEHPSTDPDADRVVVDRGGQRTLLVPVPSSADAPRVARALVEEGAALIELCGGFTLPDAARVAEAVGGRAPVGHVTFSADAIAGAATYSASFAAQTGDADNDD</sequence>
<comment type="caution">
    <text evidence="1">The sequence shown here is derived from an EMBL/GenBank/DDBJ whole genome shotgun (WGS) entry which is preliminary data.</text>
</comment>
<organism evidence="1 2">
    <name type="scientific">Nocardiopsis sediminis</name>
    <dbReference type="NCBI Taxonomy" id="1778267"/>
    <lineage>
        <taxon>Bacteria</taxon>
        <taxon>Bacillati</taxon>
        <taxon>Actinomycetota</taxon>
        <taxon>Actinomycetes</taxon>
        <taxon>Streptosporangiales</taxon>
        <taxon>Nocardiopsidaceae</taxon>
        <taxon>Nocardiopsis</taxon>
    </lineage>
</organism>
<dbReference type="InterPro" id="IPR045441">
    <property type="entry name" value="DUF6506"/>
</dbReference>
<accession>A0ABV8FJ54</accession>
<keyword evidence="2" id="KW-1185">Reference proteome</keyword>
<protein>
    <submittedName>
        <fullName evidence="1">DUF6506 family protein</fullName>
    </submittedName>
</protein>
<gene>
    <name evidence="1" type="ORF">ACFOVU_09480</name>
</gene>
<reference evidence="2" key="1">
    <citation type="journal article" date="2019" name="Int. J. Syst. Evol. Microbiol.">
        <title>The Global Catalogue of Microorganisms (GCM) 10K type strain sequencing project: providing services to taxonomists for standard genome sequencing and annotation.</title>
        <authorList>
            <consortium name="The Broad Institute Genomics Platform"/>
            <consortium name="The Broad Institute Genome Sequencing Center for Infectious Disease"/>
            <person name="Wu L."/>
            <person name="Ma J."/>
        </authorList>
    </citation>
    <scope>NUCLEOTIDE SEQUENCE [LARGE SCALE GENOMIC DNA]</scope>
    <source>
        <strain evidence="2">TBRC 1826</strain>
    </source>
</reference>